<evidence type="ECO:0000256" key="2">
    <source>
        <dbReference type="HAMAP-Rule" id="MF_02245"/>
    </source>
</evidence>
<comment type="subunit">
    <text evidence="2">Interacts with Spx.</text>
</comment>
<comment type="similarity">
    <text evidence="2">Belongs to the SpxH family.</text>
</comment>
<keyword evidence="1 2" id="KW-0963">Cytoplasm</keyword>
<dbReference type="SUPFAM" id="SSF52833">
    <property type="entry name" value="Thioredoxin-like"/>
    <property type="match status" value="1"/>
</dbReference>
<organism evidence="3 4">
    <name type="scientific">Ureibacillus acetophenoni</name>
    <dbReference type="NCBI Taxonomy" id="614649"/>
    <lineage>
        <taxon>Bacteria</taxon>
        <taxon>Bacillati</taxon>
        <taxon>Bacillota</taxon>
        <taxon>Bacilli</taxon>
        <taxon>Bacillales</taxon>
        <taxon>Caryophanaceae</taxon>
        <taxon>Ureibacillus</taxon>
    </lineage>
</organism>
<dbReference type="InterPro" id="IPR036249">
    <property type="entry name" value="Thioredoxin-like_sf"/>
</dbReference>
<keyword evidence="4" id="KW-1185">Reference proteome</keyword>
<dbReference type="PANTHER" id="PTHR13887:SF47">
    <property type="entry name" value="CLPXP ADAPTER PROTEIN SPXH"/>
    <property type="match status" value="1"/>
</dbReference>
<dbReference type="Gene3D" id="1.10.472.60">
    <property type="entry name" value="putative protein disulfide isomerase domain"/>
    <property type="match status" value="1"/>
</dbReference>
<dbReference type="HAMAP" id="MF_02245">
    <property type="entry name" value="Adapter_SpxH"/>
    <property type="match status" value="1"/>
</dbReference>
<dbReference type="Pfam" id="PF13743">
    <property type="entry name" value="Thioredoxin_5"/>
    <property type="match status" value="1"/>
</dbReference>
<comment type="function">
    <text evidence="2">Adapter protein required for efficient degradation of Spx by ClpXP under non-stress conditions. Interaction with Spx stabilizes Spx and exposes the C-terminus of Spx for recognition and proteolysis by ClpXP.</text>
</comment>
<dbReference type="InterPro" id="IPR046404">
    <property type="entry name" value="Adapter_SpxH"/>
</dbReference>
<dbReference type="EMBL" id="OBQC01000001">
    <property type="protein sequence ID" value="SOC35090.1"/>
    <property type="molecule type" value="Genomic_DNA"/>
</dbReference>
<dbReference type="RefSeq" id="WP_097147808.1">
    <property type="nucleotide sequence ID" value="NZ_OBQC01000001.1"/>
</dbReference>
<evidence type="ECO:0000256" key="1">
    <source>
        <dbReference type="ARBA" id="ARBA00022490"/>
    </source>
</evidence>
<sequence>MNNVHLLSEPIAPPQITKPIELYIFIDPFCQKAIQMQKIMRRLQVEYDHYFTWRVVISTNLTTLNLNNCRANGEFSGAELDISHPVFPSIAIKAAELQGKRVAFRFMQKLQEHIILKTKNIQSYSTLLEIAKESNLDLDEFTADFGSRETARAFQCDLHITREMEIDEIPSVVFFNENIEDEGLKVSGLYEYEVYVQILRELLDKELIRSPLPSYDELFSRFNTLSTEEIAEIFSIPVSEVERELKKRMLQQKIECLRNEDVTLWRVKLL</sequence>
<evidence type="ECO:0000313" key="4">
    <source>
        <dbReference type="Proteomes" id="UP000219252"/>
    </source>
</evidence>
<comment type="subcellular location">
    <subcellularLocation>
        <location evidence="2">Cytoplasm</location>
    </subcellularLocation>
</comment>
<reference evidence="4" key="1">
    <citation type="submission" date="2017-08" db="EMBL/GenBank/DDBJ databases">
        <authorList>
            <person name="Varghese N."/>
            <person name="Submissions S."/>
        </authorList>
    </citation>
    <scope>NUCLEOTIDE SEQUENCE [LARGE SCALE GENOMIC DNA]</scope>
    <source>
        <strain evidence="4">JC23</strain>
    </source>
</reference>
<dbReference type="Gene3D" id="3.40.30.10">
    <property type="entry name" value="Glutaredoxin"/>
    <property type="match status" value="1"/>
</dbReference>
<dbReference type="Proteomes" id="UP000219252">
    <property type="component" value="Unassembled WGS sequence"/>
</dbReference>
<accession>A0A285TZE2</accession>
<gene>
    <name evidence="2" type="primary">spxH</name>
    <name evidence="3" type="ORF">SAMN05877842_101250</name>
</gene>
<keyword evidence="3" id="KW-0413">Isomerase</keyword>
<protein>
    <recommendedName>
        <fullName evidence="2">ClpXP adapter protein SpxH</fullName>
    </recommendedName>
</protein>
<dbReference type="AlphaFoldDB" id="A0A285TZE2"/>
<dbReference type="PANTHER" id="PTHR13887">
    <property type="entry name" value="GLUTATHIONE S-TRANSFERASE KAPPA"/>
    <property type="match status" value="1"/>
</dbReference>
<proteinExistence type="inferred from homology"/>
<dbReference type="GO" id="GO:0016853">
    <property type="term" value="F:isomerase activity"/>
    <property type="evidence" value="ECO:0007669"/>
    <property type="project" value="UniProtKB-KW"/>
</dbReference>
<dbReference type="GO" id="GO:0005737">
    <property type="term" value="C:cytoplasm"/>
    <property type="evidence" value="ECO:0007669"/>
    <property type="project" value="UniProtKB-SubCell"/>
</dbReference>
<evidence type="ECO:0000313" key="3">
    <source>
        <dbReference type="EMBL" id="SOC35090.1"/>
    </source>
</evidence>
<dbReference type="OrthoDB" id="9813770at2"/>
<name>A0A285TZE2_9BACL</name>